<dbReference type="InterPro" id="IPR006036">
    <property type="entry name" value="K_uptake_TrkA"/>
</dbReference>
<dbReference type="InterPro" id="IPR003148">
    <property type="entry name" value="RCK_N"/>
</dbReference>
<proteinExistence type="predicted"/>
<evidence type="ECO:0000259" key="5">
    <source>
        <dbReference type="PROSITE" id="PS51201"/>
    </source>
</evidence>
<dbReference type="AlphaFoldDB" id="A0A383BTC7"/>
<accession>A0A383BTC7</accession>
<keyword evidence="1" id="KW-0813">Transport</keyword>
<protein>
    <recommendedName>
        <fullName evidence="5">RCK N-terminal domain-containing protein</fullName>
    </recommendedName>
</protein>
<dbReference type="InterPro" id="IPR050721">
    <property type="entry name" value="Trk_Ktr_HKT_K-transport"/>
</dbReference>
<dbReference type="Pfam" id="PF02254">
    <property type="entry name" value="TrkA_N"/>
    <property type="match status" value="1"/>
</dbReference>
<feature type="non-terminal residue" evidence="6">
    <location>
        <position position="102"/>
    </location>
</feature>
<keyword evidence="4" id="KW-0406">Ion transport</keyword>
<evidence type="ECO:0000256" key="3">
    <source>
        <dbReference type="ARBA" id="ARBA00022958"/>
    </source>
</evidence>
<evidence type="ECO:0000313" key="6">
    <source>
        <dbReference type="EMBL" id="SVE23121.1"/>
    </source>
</evidence>
<dbReference type="PANTHER" id="PTHR43833">
    <property type="entry name" value="POTASSIUM CHANNEL PROTEIN 2-RELATED-RELATED"/>
    <property type="match status" value="1"/>
</dbReference>
<dbReference type="Gene3D" id="3.40.50.720">
    <property type="entry name" value="NAD(P)-binding Rossmann-like Domain"/>
    <property type="match status" value="1"/>
</dbReference>
<evidence type="ECO:0000256" key="4">
    <source>
        <dbReference type="ARBA" id="ARBA00023065"/>
    </source>
</evidence>
<gene>
    <name evidence="6" type="ORF">METZ01_LOCUS475975</name>
</gene>
<dbReference type="EMBL" id="UINC01203047">
    <property type="protein sequence ID" value="SVE23121.1"/>
    <property type="molecule type" value="Genomic_DNA"/>
</dbReference>
<feature type="domain" description="RCK N-terminal" evidence="5">
    <location>
        <begin position="1"/>
        <end position="102"/>
    </location>
</feature>
<evidence type="ECO:0000256" key="1">
    <source>
        <dbReference type="ARBA" id="ARBA00022448"/>
    </source>
</evidence>
<dbReference type="GO" id="GO:0005886">
    <property type="term" value="C:plasma membrane"/>
    <property type="evidence" value="ECO:0007669"/>
    <property type="project" value="InterPro"/>
</dbReference>
<dbReference type="InterPro" id="IPR036291">
    <property type="entry name" value="NAD(P)-bd_dom_sf"/>
</dbReference>
<dbReference type="PANTHER" id="PTHR43833:SF5">
    <property type="entry name" value="TRK SYSTEM POTASSIUM UPTAKE PROTEIN TRKA"/>
    <property type="match status" value="1"/>
</dbReference>
<organism evidence="6">
    <name type="scientific">marine metagenome</name>
    <dbReference type="NCBI Taxonomy" id="408172"/>
    <lineage>
        <taxon>unclassified sequences</taxon>
        <taxon>metagenomes</taxon>
        <taxon>ecological metagenomes</taxon>
    </lineage>
</organism>
<keyword evidence="3" id="KW-0630">Potassium</keyword>
<reference evidence="6" key="1">
    <citation type="submission" date="2018-05" db="EMBL/GenBank/DDBJ databases">
        <authorList>
            <person name="Lanie J.A."/>
            <person name="Ng W.-L."/>
            <person name="Kazmierczak K.M."/>
            <person name="Andrzejewski T.M."/>
            <person name="Davidsen T.M."/>
            <person name="Wayne K.J."/>
            <person name="Tettelin H."/>
            <person name="Glass J.I."/>
            <person name="Rusch D."/>
            <person name="Podicherti R."/>
            <person name="Tsui H.-C.T."/>
            <person name="Winkler M.E."/>
        </authorList>
    </citation>
    <scope>NUCLEOTIDE SEQUENCE</scope>
</reference>
<dbReference type="GO" id="GO:0015079">
    <property type="term" value="F:potassium ion transmembrane transporter activity"/>
    <property type="evidence" value="ECO:0007669"/>
    <property type="project" value="InterPro"/>
</dbReference>
<sequence length="102" mass="11124">MKVVIIGTGEVGFHVAKALSEENYDITVVDSDPAKCQRASEHLDVIVVEGNGASPKVLIDAKVHDADYVLCLTRVDEVNLIASQESHELGAKKIITRLRNQQ</sequence>
<dbReference type="SUPFAM" id="SSF51735">
    <property type="entry name" value="NAD(P)-binding Rossmann-fold domains"/>
    <property type="match status" value="1"/>
</dbReference>
<evidence type="ECO:0000256" key="2">
    <source>
        <dbReference type="ARBA" id="ARBA00022538"/>
    </source>
</evidence>
<name>A0A383BTC7_9ZZZZ</name>
<dbReference type="PROSITE" id="PS51201">
    <property type="entry name" value="RCK_N"/>
    <property type="match status" value="1"/>
</dbReference>
<dbReference type="PRINTS" id="PR00335">
    <property type="entry name" value="KUPTAKETRKA"/>
</dbReference>
<keyword evidence="2" id="KW-0633">Potassium transport</keyword>